<keyword evidence="3" id="KW-1185">Reference proteome</keyword>
<dbReference type="PANTHER" id="PTHR43649:SF12">
    <property type="entry name" value="DIACETYLCHITOBIOSE BINDING PROTEIN DASA"/>
    <property type="match status" value="1"/>
</dbReference>
<dbReference type="Gene3D" id="3.40.190.10">
    <property type="entry name" value="Periplasmic binding protein-like II"/>
    <property type="match status" value="1"/>
</dbReference>
<organism evidence="2 3">
    <name type="scientific">Tsukamurella strandjordii</name>
    <dbReference type="NCBI Taxonomy" id="147577"/>
    <lineage>
        <taxon>Bacteria</taxon>
        <taxon>Bacillati</taxon>
        <taxon>Actinomycetota</taxon>
        <taxon>Actinomycetes</taxon>
        <taxon>Mycobacteriales</taxon>
        <taxon>Tsukamurellaceae</taxon>
        <taxon>Tsukamurella</taxon>
    </lineage>
</organism>
<dbReference type="Pfam" id="PF01547">
    <property type="entry name" value="SBP_bac_1"/>
    <property type="match status" value="1"/>
</dbReference>
<evidence type="ECO:0000313" key="3">
    <source>
        <dbReference type="Proteomes" id="UP001178281"/>
    </source>
</evidence>
<dbReference type="PANTHER" id="PTHR43649">
    <property type="entry name" value="ARABINOSE-BINDING PROTEIN-RELATED"/>
    <property type="match status" value="1"/>
</dbReference>
<dbReference type="AlphaFoldDB" id="A0AA90NB93"/>
<accession>A0AA90NB93</accession>
<gene>
    <name evidence="2" type="ORF">Q7X28_11570</name>
</gene>
<reference evidence="2" key="1">
    <citation type="submission" date="2023-08" db="EMBL/GenBank/DDBJ databases">
        <title>The draft genome of Tsukamurella strandjordii strain 050030.</title>
        <authorList>
            <person name="Zhao F."/>
            <person name="Feng Y."/>
            <person name="Zong Z."/>
        </authorList>
    </citation>
    <scope>NUCLEOTIDE SEQUENCE</scope>
    <source>
        <strain evidence="2">050030</strain>
    </source>
</reference>
<dbReference type="InterPro" id="IPR006059">
    <property type="entry name" value="SBP"/>
</dbReference>
<name>A0AA90NB93_9ACTN</name>
<feature type="compositionally biased region" description="Low complexity" evidence="1">
    <location>
        <begin position="14"/>
        <end position="26"/>
    </location>
</feature>
<dbReference type="InterPro" id="IPR050490">
    <property type="entry name" value="Bact_solute-bd_prot1"/>
</dbReference>
<proteinExistence type="predicted"/>
<evidence type="ECO:0000313" key="2">
    <source>
        <dbReference type="EMBL" id="MDP0398568.1"/>
    </source>
</evidence>
<dbReference type="SUPFAM" id="SSF53850">
    <property type="entry name" value="Periplasmic binding protein-like II"/>
    <property type="match status" value="1"/>
</dbReference>
<dbReference type="Proteomes" id="UP001178281">
    <property type="component" value="Unassembled WGS sequence"/>
</dbReference>
<feature type="region of interest" description="Disordered" evidence="1">
    <location>
        <begin position="1"/>
        <end position="26"/>
    </location>
</feature>
<evidence type="ECO:0000256" key="1">
    <source>
        <dbReference type="SAM" id="MobiDB-lite"/>
    </source>
</evidence>
<comment type="caution">
    <text evidence="2">The sequence shown here is derived from an EMBL/GenBank/DDBJ whole genome shotgun (WGS) entry which is preliminary data.</text>
</comment>
<dbReference type="EMBL" id="JAUTIX010000004">
    <property type="protein sequence ID" value="MDP0398568.1"/>
    <property type="molecule type" value="Genomic_DNA"/>
</dbReference>
<sequence>MLGNFGRAADPVSRRSVGPGSASRRSVGSVSRRSVLAGMGGLAAAGVLAACGDNTGRGGAASGDLTVWFHEYGEKGTAGALRRYAEDFPGGGVGIATFPGDYDQKVASALLGDGGPDVFEFGNGPTIDMIAAGQVADLTDLLGDARSDFNPALLDRMTYQGKVYGIPQVLDLQLLVYRPSMLQKAGVREPRTIDELVSAAKELNKGGVKGLFLGNNGGADVLGGVLLWSSGHDYLTPDRKPGFANEDVAAGLRTLRTLFTSGDLLLGAPQDWSDPGAFIAGLTAMQWTGLWALPAITQALGDDVRVCPFPAIGTNGGASVPFGAYGSAINTKGDVKRAKKFVQWLWVERADLQLDWAQGYGLHVPARRSLVPQANKLATGIYSEASKLVYSVGHPQTPLLWTQRSSTAYRDALDRVIRGGADPMTELNGVAAVVTQELDRFPR</sequence>
<protein>
    <submittedName>
        <fullName evidence="2">Extracellular solute-binding protein</fullName>
    </submittedName>
</protein>
<dbReference type="RefSeq" id="WP_305111409.1">
    <property type="nucleotide sequence ID" value="NZ_JAUTIX010000004.1"/>
</dbReference>